<dbReference type="GeneID" id="77463028"/>
<accession>A0A380LQ53</accession>
<feature type="chain" id="PRO_5016632314" evidence="2">
    <location>
        <begin position="27"/>
        <end position="205"/>
    </location>
</feature>
<dbReference type="Proteomes" id="UP000255523">
    <property type="component" value="Unassembled WGS sequence"/>
</dbReference>
<evidence type="ECO:0000313" key="4">
    <source>
        <dbReference type="Proteomes" id="UP000255523"/>
    </source>
</evidence>
<evidence type="ECO:0000313" key="3">
    <source>
        <dbReference type="EMBL" id="SUO04952.1"/>
    </source>
</evidence>
<evidence type="ECO:0000256" key="2">
    <source>
        <dbReference type="SAM" id="SignalP"/>
    </source>
</evidence>
<dbReference type="AlphaFoldDB" id="A0A380LQ53"/>
<dbReference type="RefSeq" id="WP_022789615.1">
    <property type="nucleotide sequence ID" value="NZ_UHFX01000003.1"/>
</dbReference>
<dbReference type="Gene3D" id="2.60.40.4180">
    <property type="match status" value="1"/>
</dbReference>
<keyword evidence="1" id="KW-0812">Transmembrane</keyword>
<feature type="transmembrane region" description="Helical" evidence="1">
    <location>
        <begin position="181"/>
        <end position="198"/>
    </location>
</feature>
<protein>
    <submittedName>
        <fullName evidence="3">Uncharacterized protein</fullName>
    </submittedName>
</protein>
<sequence length="205" mass="22979">MKRAKIYIVYICIICCVCLGGSSVYAQSEAQNIDIQPDNVHQEITYGIWKLPDSWKSIFLNRETDAKGQKQYNQTLKELDQQSQKELDSSYTLINASFKSDENGSLHCSLEKGVYYVRQMDATDTLQVVSVLFISPLSQTSNVIHPKVIVSSDASHPSAPDFKQEASSKGASTSANLDQKIWLMSGIVALGIVVWIIWRRKGSRR</sequence>
<name>A0A380LQ53_9FIRM</name>
<keyword evidence="1" id="KW-0472">Membrane</keyword>
<keyword evidence="2" id="KW-0732">Signal</keyword>
<feature type="signal peptide" evidence="2">
    <location>
        <begin position="1"/>
        <end position="26"/>
    </location>
</feature>
<dbReference type="EMBL" id="UHFX01000003">
    <property type="protein sequence ID" value="SUO04952.1"/>
    <property type="molecule type" value="Genomic_DNA"/>
</dbReference>
<keyword evidence="4" id="KW-1185">Reference proteome</keyword>
<keyword evidence="1" id="KW-1133">Transmembrane helix</keyword>
<organism evidence="3 4">
    <name type="scientific">Faecalicoccus pleomorphus</name>
    <dbReference type="NCBI Taxonomy" id="1323"/>
    <lineage>
        <taxon>Bacteria</taxon>
        <taxon>Bacillati</taxon>
        <taxon>Bacillota</taxon>
        <taxon>Erysipelotrichia</taxon>
        <taxon>Erysipelotrichales</taxon>
        <taxon>Erysipelotrichaceae</taxon>
        <taxon>Faecalicoccus</taxon>
    </lineage>
</organism>
<evidence type="ECO:0000256" key="1">
    <source>
        <dbReference type="SAM" id="Phobius"/>
    </source>
</evidence>
<proteinExistence type="predicted"/>
<reference evidence="3 4" key="1">
    <citation type="submission" date="2018-06" db="EMBL/GenBank/DDBJ databases">
        <authorList>
            <consortium name="Pathogen Informatics"/>
            <person name="Doyle S."/>
        </authorList>
    </citation>
    <scope>NUCLEOTIDE SEQUENCE [LARGE SCALE GENOMIC DNA]</scope>
    <source>
        <strain evidence="3 4">NCTC11087</strain>
    </source>
</reference>
<gene>
    <name evidence="3" type="ORF">NCTC11087_01884</name>
</gene>